<dbReference type="SUPFAM" id="SSF50341">
    <property type="entry name" value="CheW-like"/>
    <property type="match status" value="1"/>
</dbReference>
<dbReference type="EMBL" id="NRRV01000064">
    <property type="protein sequence ID" value="MBK1633000.1"/>
    <property type="molecule type" value="Genomic_DNA"/>
</dbReference>
<accession>A0ABS1CM49</accession>
<evidence type="ECO:0000256" key="1">
    <source>
        <dbReference type="SAM" id="MobiDB-lite"/>
    </source>
</evidence>
<proteinExistence type="predicted"/>
<protein>
    <recommendedName>
        <fullName evidence="2">CheW-like domain-containing protein</fullName>
    </recommendedName>
</protein>
<gene>
    <name evidence="3" type="ORF">CKO31_20040</name>
</gene>
<evidence type="ECO:0000259" key="2">
    <source>
        <dbReference type="Pfam" id="PF01584"/>
    </source>
</evidence>
<name>A0ABS1CM49_9GAMM</name>
<dbReference type="InterPro" id="IPR036061">
    <property type="entry name" value="CheW-like_dom_sf"/>
</dbReference>
<evidence type="ECO:0000313" key="4">
    <source>
        <dbReference type="Proteomes" id="UP000748752"/>
    </source>
</evidence>
<dbReference type="Proteomes" id="UP000748752">
    <property type="component" value="Unassembled WGS sequence"/>
</dbReference>
<feature type="region of interest" description="Disordered" evidence="1">
    <location>
        <begin position="170"/>
        <end position="189"/>
    </location>
</feature>
<keyword evidence="4" id="KW-1185">Reference proteome</keyword>
<dbReference type="Pfam" id="PF01584">
    <property type="entry name" value="CheW"/>
    <property type="match status" value="1"/>
</dbReference>
<comment type="caution">
    <text evidence="3">The sequence shown here is derived from an EMBL/GenBank/DDBJ whole genome shotgun (WGS) entry which is preliminary data.</text>
</comment>
<sequence length="189" mass="20503">MGMQRSYRATVHTGRGVRGLIADRIDTCVGLPRLTPLEQTAPWVLGAFDLRGDLVPVIGLGVLHGEPIPWAAAADLVLVVVAAGFPLALHSARPVRIEPLSQSVPRWDRGHLQAGESAPGWLGYMDLSQLPLTARNVGGHADAERRLAQFEQRLSAQALNRLEQRARRYGDFAGQSPVASRTPTPAQQR</sequence>
<evidence type="ECO:0000313" key="3">
    <source>
        <dbReference type="EMBL" id="MBK1633000.1"/>
    </source>
</evidence>
<feature type="domain" description="CheW-like" evidence="2">
    <location>
        <begin position="20"/>
        <end position="100"/>
    </location>
</feature>
<dbReference type="RefSeq" id="WP_200240923.1">
    <property type="nucleotide sequence ID" value="NZ_NRRV01000064.1"/>
</dbReference>
<organism evidence="3 4">
    <name type="scientific">Thiohalocapsa halophila</name>
    <dbReference type="NCBI Taxonomy" id="69359"/>
    <lineage>
        <taxon>Bacteria</taxon>
        <taxon>Pseudomonadati</taxon>
        <taxon>Pseudomonadota</taxon>
        <taxon>Gammaproteobacteria</taxon>
        <taxon>Chromatiales</taxon>
        <taxon>Chromatiaceae</taxon>
        <taxon>Thiohalocapsa</taxon>
    </lineage>
</organism>
<feature type="compositionally biased region" description="Polar residues" evidence="1">
    <location>
        <begin position="177"/>
        <end position="189"/>
    </location>
</feature>
<dbReference type="InterPro" id="IPR002545">
    <property type="entry name" value="CheW-lke_dom"/>
</dbReference>
<reference evidence="3 4" key="1">
    <citation type="journal article" date="2020" name="Microorganisms">
        <title>Osmotic Adaptation and Compatible Solute Biosynthesis of Phototrophic Bacteria as Revealed from Genome Analyses.</title>
        <authorList>
            <person name="Imhoff J.F."/>
            <person name="Rahn T."/>
            <person name="Kunzel S."/>
            <person name="Keller A."/>
            <person name="Neulinger S.C."/>
        </authorList>
    </citation>
    <scope>NUCLEOTIDE SEQUENCE [LARGE SCALE GENOMIC DNA]</scope>
    <source>
        <strain evidence="3 4">DSM 6210</strain>
    </source>
</reference>
<dbReference type="Gene3D" id="2.40.50.180">
    <property type="entry name" value="CheA-289, Domain 4"/>
    <property type="match status" value="1"/>
</dbReference>